<dbReference type="PANTHER" id="PTHR10587">
    <property type="entry name" value="GLYCOSYL TRANSFERASE-RELATED"/>
    <property type="match status" value="1"/>
</dbReference>
<dbReference type="AlphaFoldDB" id="A0A1M4X521"/>
<protein>
    <submittedName>
        <fullName evidence="3">Peptidoglycan/xylan/chitin deacetylase, PgdA/CDA1 family</fullName>
    </submittedName>
</protein>
<evidence type="ECO:0000256" key="1">
    <source>
        <dbReference type="SAM" id="Phobius"/>
    </source>
</evidence>
<dbReference type="SUPFAM" id="SSF88713">
    <property type="entry name" value="Glycoside hydrolase/deacetylase"/>
    <property type="match status" value="1"/>
</dbReference>
<evidence type="ECO:0000259" key="2">
    <source>
        <dbReference type="PROSITE" id="PS51677"/>
    </source>
</evidence>
<dbReference type="InterPro" id="IPR002509">
    <property type="entry name" value="NODB_dom"/>
</dbReference>
<evidence type="ECO:0000313" key="4">
    <source>
        <dbReference type="Proteomes" id="UP000184196"/>
    </source>
</evidence>
<name>A0A1M4X521_9FIRM</name>
<organism evidence="3 4">
    <name type="scientific">Desulfofundulus australicus DSM 11792</name>
    <dbReference type="NCBI Taxonomy" id="1121425"/>
    <lineage>
        <taxon>Bacteria</taxon>
        <taxon>Bacillati</taxon>
        <taxon>Bacillota</taxon>
        <taxon>Clostridia</taxon>
        <taxon>Eubacteriales</taxon>
        <taxon>Peptococcaceae</taxon>
        <taxon>Desulfofundulus</taxon>
    </lineage>
</organism>
<feature type="transmembrane region" description="Helical" evidence="1">
    <location>
        <begin position="26"/>
        <end position="42"/>
    </location>
</feature>
<dbReference type="CDD" id="cd10917">
    <property type="entry name" value="CE4_NodB_like_6s_7s"/>
    <property type="match status" value="1"/>
</dbReference>
<keyword evidence="4" id="KW-1185">Reference proteome</keyword>
<gene>
    <name evidence="3" type="ORF">SAMN02745218_00996</name>
</gene>
<dbReference type="GO" id="GO:0016810">
    <property type="term" value="F:hydrolase activity, acting on carbon-nitrogen (but not peptide) bonds"/>
    <property type="evidence" value="ECO:0007669"/>
    <property type="project" value="InterPro"/>
</dbReference>
<accession>A0A1M4X521</accession>
<evidence type="ECO:0000313" key="3">
    <source>
        <dbReference type="EMBL" id="SHE88594.1"/>
    </source>
</evidence>
<dbReference type="Pfam" id="PF01522">
    <property type="entry name" value="Polysacc_deac_1"/>
    <property type="match status" value="1"/>
</dbReference>
<dbReference type="EMBL" id="FQUW01000010">
    <property type="protein sequence ID" value="SHE88594.1"/>
    <property type="molecule type" value="Genomic_DNA"/>
</dbReference>
<feature type="domain" description="NodB homology" evidence="2">
    <location>
        <begin position="65"/>
        <end position="247"/>
    </location>
</feature>
<keyword evidence="1" id="KW-0812">Transmembrane</keyword>
<dbReference type="PROSITE" id="PS51677">
    <property type="entry name" value="NODB"/>
    <property type="match status" value="1"/>
</dbReference>
<proteinExistence type="predicted"/>
<dbReference type="Proteomes" id="UP000184196">
    <property type="component" value="Unassembled WGS sequence"/>
</dbReference>
<dbReference type="GO" id="GO:0005975">
    <property type="term" value="P:carbohydrate metabolic process"/>
    <property type="evidence" value="ECO:0007669"/>
    <property type="project" value="InterPro"/>
</dbReference>
<keyword evidence="1" id="KW-0472">Membrane</keyword>
<sequence length="263" mass="29591">MYNSIYTITLPCILSAGEVLMIRKRLALLILPAIVFLIVLVIKEWEVIESYEGQAVIRHVTTSEKLIALTFDDGPDPLYTARILAVLDKYNARTTFFVLGLNVRQYPHLVRQEIAAGHEIGLHGYRHVLLTGQPLYATLRDLKRSEELIVKATGYRPVYFRPPFGFYNAALLRAVMARGYRVVLWTADMDPRDYTDPGAREIAWRVINGAGNGDIVLLHDHGGNRTQTVLALEEILRVLTARGYKFVTLTELLESGQGGKIPT</sequence>
<dbReference type="Gene3D" id="3.20.20.370">
    <property type="entry name" value="Glycoside hydrolase/deacetylase"/>
    <property type="match status" value="1"/>
</dbReference>
<keyword evidence="1" id="KW-1133">Transmembrane helix</keyword>
<dbReference type="InterPro" id="IPR050248">
    <property type="entry name" value="Polysacc_deacetylase_ArnD"/>
</dbReference>
<dbReference type="OrthoDB" id="61520at2"/>
<dbReference type="InterPro" id="IPR011330">
    <property type="entry name" value="Glyco_hydro/deAcase_b/a-brl"/>
</dbReference>
<reference evidence="4" key="1">
    <citation type="submission" date="2016-11" db="EMBL/GenBank/DDBJ databases">
        <authorList>
            <person name="Varghese N."/>
            <person name="Submissions S."/>
        </authorList>
    </citation>
    <scope>NUCLEOTIDE SEQUENCE [LARGE SCALE GENOMIC DNA]</scope>
    <source>
        <strain evidence="4">DSM 11792</strain>
    </source>
</reference>